<dbReference type="OrthoDB" id="10364849at2759"/>
<evidence type="ECO:0000313" key="2">
    <source>
        <dbReference type="EMBL" id="OEJ83578.1"/>
    </source>
</evidence>
<feature type="transmembrane region" description="Helical" evidence="1">
    <location>
        <begin position="153"/>
        <end position="175"/>
    </location>
</feature>
<comment type="caution">
    <text evidence="2">The sequence shown here is derived from an EMBL/GenBank/DDBJ whole genome shotgun (WGS) entry which is preliminary data.</text>
</comment>
<gene>
    <name evidence="2" type="ORF">AWRI3578_g2958</name>
</gene>
<name>A0A1E5R9L4_9ASCO</name>
<dbReference type="AlphaFoldDB" id="A0A1E5R9L4"/>
<sequence length="591" mass="69268">MDTFYDIMNTSMVKYFLTNADPWLCSIQIFTVVLVFISTYLISIGFTDFLFNTKHTVIDVGSCIAVMNKDFLGQNNIRKYAFLAFHYTVTMLNFFKSCFFSNQILSAVLGVYWLTMTIYFIVCSYLVEHVYLRTQFNNNFMSILSCVIKLQRNVWYIIGFIIINFFNMLTSLLLIKECLDITIAYRLKWKDYTLVVHKWKMKMSTFVAMIFTLVILIPLFVFKIVNLFVKNKTFVILNILANNKVFGDSKTFSDYVYDLNSLQNGFEHLSSQTSLRSQISSTNTLLKFITVFDFSSIFIMSFLIYLPTIYVSFQNLTKVQNLFLESLKKFTTTDNDHYIKKKSYWAENFNAVEFIYSSTIFVVTFILLIVRIDNSFRFEDDMFEKNEGSTYYNMLNPLNPVVDELKYSRNPLYNIVQIPWTPYLLDLFKFLLLKSFISTIDEFKEKTNTFRLWYSQVSIEKTKYKKKDAIKSVDGSNEEANKNRYKIKFLKITGNDENTTVGNASTKKSVTFSKESEEKEIMMKSLFNNDMTAMSIFTFTTNKKDKEVSYVKFPNLMKVISHSDESALSDDENPESDVMSLETIHHRIKED</sequence>
<feature type="transmembrane region" description="Helical" evidence="1">
    <location>
        <begin position="206"/>
        <end position="229"/>
    </location>
</feature>
<evidence type="ECO:0000256" key="1">
    <source>
        <dbReference type="SAM" id="Phobius"/>
    </source>
</evidence>
<feature type="transmembrane region" description="Helical" evidence="1">
    <location>
        <begin position="20"/>
        <end position="42"/>
    </location>
</feature>
<proteinExistence type="predicted"/>
<evidence type="ECO:0000313" key="3">
    <source>
        <dbReference type="Proteomes" id="UP000095605"/>
    </source>
</evidence>
<feature type="transmembrane region" description="Helical" evidence="1">
    <location>
        <begin position="354"/>
        <end position="372"/>
    </location>
</feature>
<protein>
    <submittedName>
        <fullName evidence="2">Uncharacterized protein</fullName>
    </submittedName>
</protein>
<feature type="transmembrane region" description="Helical" evidence="1">
    <location>
        <begin position="111"/>
        <end position="132"/>
    </location>
</feature>
<keyword evidence="1" id="KW-0812">Transmembrane</keyword>
<feature type="transmembrane region" description="Helical" evidence="1">
    <location>
        <begin position="80"/>
        <end position="105"/>
    </location>
</feature>
<feature type="transmembrane region" description="Helical" evidence="1">
    <location>
        <begin position="285"/>
        <end position="306"/>
    </location>
</feature>
<dbReference type="EMBL" id="LPNL01000007">
    <property type="protein sequence ID" value="OEJ83578.1"/>
    <property type="molecule type" value="Genomic_DNA"/>
</dbReference>
<reference evidence="3" key="1">
    <citation type="journal article" date="2016" name="Genome Announc.">
        <title>Genome sequences of three species of Hanseniaspora isolated from spontaneous wine fermentations.</title>
        <authorList>
            <person name="Sternes P.R."/>
            <person name="Lee D."/>
            <person name="Kutyna D.R."/>
            <person name="Borneman A.R."/>
        </authorList>
    </citation>
    <scope>NUCLEOTIDE SEQUENCE [LARGE SCALE GENOMIC DNA]</scope>
    <source>
        <strain evidence="3">AWRI3578</strain>
    </source>
</reference>
<dbReference type="Proteomes" id="UP000095605">
    <property type="component" value="Unassembled WGS sequence"/>
</dbReference>
<keyword evidence="3" id="KW-1185">Reference proteome</keyword>
<keyword evidence="1" id="KW-0472">Membrane</keyword>
<organism evidence="2 3">
    <name type="scientific">Hanseniaspora opuntiae</name>
    <dbReference type="NCBI Taxonomy" id="211096"/>
    <lineage>
        <taxon>Eukaryota</taxon>
        <taxon>Fungi</taxon>
        <taxon>Dikarya</taxon>
        <taxon>Ascomycota</taxon>
        <taxon>Saccharomycotina</taxon>
        <taxon>Saccharomycetes</taxon>
        <taxon>Saccharomycodales</taxon>
        <taxon>Saccharomycodaceae</taxon>
        <taxon>Hanseniaspora</taxon>
    </lineage>
</organism>
<keyword evidence="1" id="KW-1133">Transmembrane helix</keyword>
<accession>A0A1E5R9L4</accession>